<evidence type="ECO:0000256" key="1">
    <source>
        <dbReference type="ARBA" id="ARBA00022679"/>
    </source>
</evidence>
<dbReference type="PANTHER" id="PTHR43800:SF1">
    <property type="entry name" value="PEPTIDYL-LYSINE N-ACETYLTRANSFERASE YJAB"/>
    <property type="match status" value="1"/>
</dbReference>
<proteinExistence type="predicted"/>
<evidence type="ECO:0000313" key="5">
    <source>
        <dbReference type="Proteomes" id="UP000283063"/>
    </source>
</evidence>
<dbReference type="CDD" id="cd04301">
    <property type="entry name" value="NAT_SF"/>
    <property type="match status" value="1"/>
</dbReference>
<dbReference type="RefSeq" id="WP_127749763.1">
    <property type="nucleotide sequence ID" value="NZ_CP033219.1"/>
</dbReference>
<evidence type="ECO:0000256" key="2">
    <source>
        <dbReference type="ARBA" id="ARBA00023315"/>
    </source>
</evidence>
<dbReference type="AlphaFoldDB" id="A0A3T0N5C3"/>
<sequence>MSGIIREARAFDAQATAEIVYQFQQDTAWMPNLYTLDEVVGFCRTMIDRGWVTVAQEQGQVIGFLARDQEEVCSLYLLAEVRGRGHGRALLANAKASSPRLVLRTFEANEAARRFYHRQGFIEVGRSDGSSNEEALPDIFLQWMDGPTGDQA</sequence>
<organism evidence="4 5">
    <name type="scientific">Parasedimentitalea marina</name>
    <dbReference type="NCBI Taxonomy" id="2483033"/>
    <lineage>
        <taxon>Bacteria</taxon>
        <taxon>Pseudomonadati</taxon>
        <taxon>Pseudomonadota</taxon>
        <taxon>Alphaproteobacteria</taxon>
        <taxon>Rhodobacterales</taxon>
        <taxon>Paracoccaceae</taxon>
        <taxon>Parasedimentitalea</taxon>
    </lineage>
</organism>
<keyword evidence="2" id="KW-0012">Acyltransferase</keyword>
<protein>
    <submittedName>
        <fullName evidence="4">GNAT family N-acetyltransferase</fullName>
    </submittedName>
</protein>
<dbReference type="OrthoDB" id="9797417at2"/>
<dbReference type="PROSITE" id="PS51186">
    <property type="entry name" value="GNAT"/>
    <property type="match status" value="1"/>
</dbReference>
<dbReference type="SUPFAM" id="SSF55729">
    <property type="entry name" value="Acyl-CoA N-acyltransferases (Nat)"/>
    <property type="match status" value="1"/>
</dbReference>
<dbReference type="GO" id="GO:0016747">
    <property type="term" value="F:acyltransferase activity, transferring groups other than amino-acyl groups"/>
    <property type="evidence" value="ECO:0007669"/>
    <property type="project" value="InterPro"/>
</dbReference>
<evidence type="ECO:0000313" key="4">
    <source>
        <dbReference type="EMBL" id="AZV79215.1"/>
    </source>
</evidence>
<dbReference type="Gene3D" id="3.40.630.30">
    <property type="match status" value="1"/>
</dbReference>
<dbReference type="PANTHER" id="PTHR43800">
    <property type="entry name" value="PEPTIDYL-LYSINE N-ACETYLTRANSFERASE YJAB"/>
    <property type="match status" value="1"/>
</dbReference>
<dbReference type="InterPro" id="IPR000182">
    <property type="entry name" value="GNAT_dom"/>
</dbReference>
<evidence type="ECO:0000259" key="3">
    <source>
        <dbReference type="PROSITE" id="PS51186"/>
    </source>
</evidence>
<keyword evidence="1 4" id="KW-0808">Transferase</keyword>
<gene>
    <name evidence="4" type="ORF">EBB79_15900</name>
</gene>
<reference evidence="4 5" key="1">
    <citation type="submission" date="2018-10" db="EMBL/GenBank/DDBJ databases">
        <title>Parasedimentitalea marina sp. nov., a psychrophilic bacterium isolated from deep seawater of the New Britain Trench.</title>
        <authorList>
            <person name="Cao J."/>
        </authorList>
    </citation>
    <scope>NUCLEOTIDE SEQUENCE [LARGE SCALE GENOMIC DNA]</scope>
    <source>
        <strain evidence="4 5">W43</strain>
    </source>
</reference>
<feature type="domain" description="N-acetyltransferase" evidence="3">
    <location>
        <begin position="3"/>
        <end position="143"/>
    </location>
</feature>
<accession>A0A3T0N5C3</accession>
<dbReference type="KEGG" id="sedi:EBB79_15900"/>
<keyword evidence="5" id="KW-1185">Reference proteome</keyword>
<dbReference type="InterPro" id="IPR016181">
    <property type="entry name" value="Acyl_CoA_acyltransferase"/>
</dbReference>
<dbReference type="Proteomes" id="UP000283063">
    <property type="component" value="Chromosome"/>
</dbReference>
<name>A0A3T0N5C3_9RHOB</name>
<dbReference type="EMBL" id="CP033219">
    <property type="protein sequence ID" value="AZV79215.1"/>
    <property type="molecule type" value="Genomic_DNA"/>
</dbReference>
<dbReference type="Pfam" id="PF13508">
    <property type="entry name" value="Acetyltransf_7"/>
    <property type="match status" value="1"/>
</dbReference>